<name>A0A0B7AIG0_9EUPU</name>
<accession>A0A0B7AIG0</accession>
<evidence type="ECO:0000313" key="1">
    <source>
        <dbReference type="EMBL" id="CEK80769.1"/>
    </source>
</evidence>
<organism evidence="1">
    <name type="scientific">Arion vulgaris</name>
    <dbReference type="NCBI Taxonomy" id="1028688"/>
    <lineage>
        <taxon>Eukaryota</taxon>
        <taxon>Metazoa</taxon>
        <taxon>Spiralia</taxon>
        <taxon>Lophotrochozoa</taxon>
        <taxon>Mollusca</taxon>
        <taxon>Gastropoda</taxon>
        <taxon>Heterobranchia</taxon>
        <taxon>Euthyneura</taxon>
        <taxon>Panpulmonata</taxon>
        <taxon>Eupulmonata</taxon>
        <taxon>Stylommatophora</taxon>
        <taxon>Helicina</taxon>
        <taxon>Arionoidea</taxon>
        <taxon>Arionidae</taxon>
        <taxon>Arion</taxon>
    </lineage>
</organism>
<gene>
    <name evidence="1" type="primary">ORF122623</name>
</gene>
<dbReference type="AlphaFoldDB" id="A0A0B7AIG0"/>
<sequence length="62" mass="7108">MKKFCCKNKVIETEMALTGESRTTRQHAECLPKLSRVEAVPSEQSAEESWRLGQEYYLTLDG</sequence>
<protein>
    <submittedName>
        <fullName evidence="1">Uncharacterized protein</fullName>
    </submittedName>
</protein>
<dbReference type="EMBL" id="HACG01033904">
    <property type="protein sequence ID" value="CEK80769.1"/>
    <property type="molecule type" value="Transcribed_RNA"/>
</dbReference>
<proteinExistence type="predicted"/>
<reference evidence="1" key="1">
    <citation type="submission" date="2014-12" db="EMBL/GenBank/DDBJ databases">
        <title>Insight into the proteome of Arion vulgaris.</title>
        <authorList>
            <person name="Aradska J."/>
            <person name="Bulat T."/>
            <person name="Smidak R."/>
            <person name="Sarate P."/>
            <person name="Gangsoo J."/>
            <person name="Sialana F."/>
            <person name="Bilban M."/>
            <person name="Lubec G."/>
        </authorList>
    </citation>
    <scope>NUCLEOTIDE SEQUENCE</scope>
    <source>
        <tissue evidence="1">Skin</tissue>
    </source>
</reference>